<dbReference type="Pfam" id="PF26130">
    <property type="entry name" value="PB1-like"/>
    <property type="match status" value="1"/>
</dbReference>
<comment type="caution">
    <text evidence="2">The sequence shown here is derived from an EMBL/GenBank/DDBJ whole genome shotgun (WGS) entry which is preliminary data.</text>
</comment>
<gene>
    <name evidence="2" type="ORF">PIB30_019482</name>
</gene>
<keyword evidence="3" id="KW-1185">Reference proteome</keyword>
<evidence type="ECO:0000259" key="1">
    <source>
        <dbReference type="Pfam" id="PF26130"/>
    </source>
</evidence>
<evidence type="ECO:0000313" key="3">
    <source>
        <dbReference type="Proteomes" id="UP001341840"/>
    </source>
</evidence>
<reference evidence="2 3" key="1">
    <citation type="journal article" date="2023" name="Plants (Basel)">
        <title>Bridging the Gap: Combining Genomics and Transcriptomics Approaches to Understand Stylosanthes scabra, an Orphan Legume from the Brazilian Caatinga.</title>
        <authorList>
            <person name="Ferreira-Neto J.R.C."/>
            <person name="da Silva M.D."/>
            <person name="Binneck E."/>
            <person name="de Melo N.F."/>
            <person name="da Silva R.H."/>
            <person name="de Melo A.L.T.M."/>
            <person name="Pandolfi V."/>
            <person name="Bustamante F.O."/>
            <person name="Brasileiro-Vidal A.C."/>
            <person name="Benko-Iseppon A.M."/>
        </authorList>
    </citation>
    <scope>NUCLEOTIDE SEQUENCE [LARGE SCALE GENOMIC DNA]</scope>
    <source>
        <tissue evidence="2">Leaves</tissue>
    </source>
</reference>
<accession>A0ABU6T838</accession>
<protein>
    <recommendedName>
        <fullName evidence="1">PB1-like domain-containing protein</fullName>
    </recommendedName>
</protein>
<dbReference type="Proteomes" id="UP001341840">
    <property type="component" value="Unassembled WGS sequence"/>
</dbReference>
<proteinExistence type="predicted"/>
<name>A0ABU6T838_9FABA</name>
<dbReference type="EMBL" id="JASCZI010090681">
    <property type="protein sequence ID" value="MED6144862.1"/>
    <property type="molecule type" value="Genomic_DNA"/>
</dbReference>
<sequence>MFIGRFGLIGPSLQPQTTFPLKKTVHDVEAWEVVGVEGGEGEHNAVEASARLWLFGRVCDFTIRVSMGRSLGLDSMWWVLVGVSEKLRDHSIEISFWSDVEPRCNAFLRCPLLHHNGKLVRLGDGRRYYVDGAIKRCDSMDVDFINLKDLETLGKEVGYLKFEAMHRDAVWG</sequence>
<dbReference type="InterPro" id="IPR058594">
    <property type="entry name" value="PB1-like_dom_pln"/>
</dbReference>
<evidence type="ECO:0000313" key="2">
    <source>
        <dbReference type="EMBL" id="MED6144862.1"/>
    </source>
</evidence>
<feature type="domain" description="PB1-like" evidence="1">
    <location>
        <begin position="113"/>
        <end position="165"/>
    </location>
</feature>
<organism evidence="2 3">
    <name type="scientific">Stylosanthes scabra</name>
    <dbReference type="NCBI Taxonomy" id="79078"/>
    <lineage>
        <taxon>Eukaryota</taxon>
        <taxon>Viridiplantae</taxon>
        <taxon>Streptophyta</taxon>
        <taxon>Embryophyta</taxon>
        <taxon>Tracheophyta</taxon>
        <taxon>Spermatophyta</taxon>
        <taxon>Magnoliopsida</taxon>
        <taxon>eudicotyledons</taxon>
        <taxon>Gunneridae</taxon>
        <taxon>Pentapetalae</taxon>
        <taxon>rosids</taxon>
        <taxon>fabids</taxon>
        <taxon>Fabales</taxon>
        <taxon>Fabaceae</taxon>
        <taxon>Papilionoideae</taxon>
        <taxon>50 kb inversion clade</taxon>
        <taxon>dalbergioids sensu lato</taxon>
        <taxon>Dalbergieae</taxon>
        <taxon>Pterocarpus clade</taxon>
        <taxon>Stylosanthes</taxon>
    </lineage>
</organism>